<comment type="caution">
    <text evidence="1">The sequence shown here is derived from an EMBL/GenBank/DDBJ whole genome shotgun (WGS) entry which is preliminary data.</text>
</comment>
<dbReference type="Proteomes" id="UP001148629">
    <property type="component" value="Unassembled WGS sequence"/>
</dbReference>
<dbReference type="EMBL" id="JANRMS010003430">
    <property type="protein sequence ID" value="KAJ3518443.1"/>
    <property type="molecule type" value="Genomic_DNA"/>
</dbReference>
<name>A0ACC1RIB2_9HYPO</name>
<keyword evidence="2" id="KW-1185">Reference proteome</keyword>
<proteinExistence type="predicted"/>
<organism evidence="1 2">
    <name type="scientific">Fusarium decemcellulare</name>
    <dbReference type="NCBI Taxonomy" id="57161"/>
    <lineage>
        <taxon>Eukaryota</taxon>
        <taxon>Fungi</taxon>
        <taxon>Dikarya</taxon>
        <taxon>Ascomycota</taxon>
        <taxon>Pezizomycotina</taxon>
        <taxon>Sordariomycetes</taxon>
        <taxon>Hypocreomycetidae</taxon>
        <taxon>Hypocreales</taxon>
        <taxon>Nectriaceae</taxon>
        <taxon>Fusarium</taxon>
        <taxon>Fusarium decemcellulare species complex</taxon>
    </lineage>
</organism>
<evidence type="ECO:0000313" key="1">
    <source>
        <dbReference type="EMBL" id="KAJ3518443.1"/>
    </source>
</evidence>
<reference evidence="1" key="1">
    <citation type="submission" date="2022-08" db="EMBL/GenBank/DDBJ databases">
        <title>Genome Sequence of Fusarium decemcellulare.</title>
        <authorList>
            <person name="Buettner E."/>
        </authorList>
    </citation>
    <scope>NUCLEOTIDE SEQUENCE</scope>
    <source>
        <strain evidence="1">Babe19</strain>
    </source>
</reference>
<protein>
    <submittedName>
        <fullName evidence="1">Uncharacterized protein</fullName>
    </submittedName>
</protein>
<accession>A0ACC1RIB2</accession>
<gene>
    <name evidence="1" type="ORF">NM208_g14510</name>
</gene>
<evidence type="ECO:0000313" key="2">
    <source>
        <dbReference type="Proteomes" id="UP001148629"/>
    </source>
</evidence>
<sequence length="456" mass="51113">MGATIDTLPAEVLANVFGSLDRSQNGGPAAGCCLLGHRQLERFVACHDHQATHSITRSLTVQLRPPSEGDTDYQNEVDQNLHRLASHAVAHMAKLESFSLTTHPRCFKFCINQSTTGAILRALPTSCVNLELDIRTQDQYWSCWFLSRGSTHVCEELRRLLPRMHNVRLNLPNTCSAMLGTREPGDALADVRPISLPCMRNLQLECRIGGASWLSIIRALQRVLELEETNAAEITILTSILNQQKPCYSTLLRCHVRSGAGTTTWAFPITSVPPPPDYRGSDVLYMRTYDGNFVTLGGQASYDLAGGHPWRLLSTGVRLPATFTSDTPWAPDEELGILTEAEWLERYPRNLPVLTINERETGIRLIDAEERNGAELRCAVEMTPKGWARPYTGTVRSMLFREADDSLDPLDLYLLGFDTDAAMPQWTRKSRHTDYEKMRKLESDIEPFLGKQELGF</sequence>